<dbReference type="Proteomes" id="UP001283361">
    <property type="component" value="Unassembled WGS sequence"/>
</dbReference>
<keyword evidence="2" id="KW-1185">Reference proteome</keyword>
<gene>
    <name evidence="1" type="ORF">RRG08_053472</name>
</gene>
<dbReference type="EMBL" id="JAWDGP010002885">
    <property type="protein sequence ID" value="KAK3779049.1"/>
    <property type="molecule type" value="Genomic_DNA"/>
</dbReference>
<evidence type="ECO:0000313" key="1">
    <source>
        <dbReference type="EMBL" id="KAK3779049.1"/>
    </source>
</evidence>
<comment type="caution">
    <text evidence="1">The sequence shown here is derived from an EMBL/GenBank/DDBJ whole genome shotgun (WGS) entry which is preliminary data.</text>
</comment>
<protein>
    <submittedName>
        <fullName evidence="1">Uncharacterized protein</fullName>
    </submittedName>
</protein>
<accession>A0AAE1A0C9</accession>
<sequence>MSTGKYLATGIWPGQKAAILNKAGMPEWQNDYEALVLVSSPSDFQECSTCTPTPRSKVQELDRKRMYEARSAVRPKENG</sequence>
<reference evidence="1" key="1">
    <citation type="journal article" date="2023" name="G3 (Bethesda)">
        <title>A reference genome for the long-term kleptoplast-retaining sea slug Elysia crispata morphotype clarki.</title>
        <authorList>
            <person name="Eastman K.E."/>
            <person name="Pendleton A.L."/>
            <person name="Shaikh M.A."/>
            <person name="Suttiyut T."/>
            <person name="Ogas R."/>
            <person name="Tomko P."/>
            <person name="Gavelis G."/>
            <person name="Widhalm J.R."/>
            <person name="Wisecaver J.H."/>
        </authorList>
    </citation>
    <scope>NUCLEOTIDE SEQUENCE</scope>
    <source>
        <strain evidence="1">ECLA1</strain>
    </source>
</reference>
<dbReference type="AlphaFoldDB" id="A0AAE1A0C9"/>
<name>A0AAE1A0C9_9GAST</name>
<proteinExistence type="predicted"/>
<organism evidence="1 2">
    <name type="scientific">Elysia crispata</name>
    <name type="common">lettuce slug</name>
    <dbReference type="NCBI Taxonomy" id="231223"/>
    <lineage>
        <taxon>Eukaryota</taxon>
        <taxon>Metazoa</taxon>
        <taxon>Spiralia</taxon>
        <taxon>Lophotrochozoa</taxon>
        <taxon>Mollusca</taxon>
        <taxon>Gastropoda</taxon>
        <taxon>Heterobranchia</taxon>
        <taxon>Euthyneura</taxon>
        <taxon>Panpulmonata</taxon>
        <taxon>Sacoglossa</taxon>
        <taxon>Placobranchoidea</taxon>
        <taxon>Plakobranchidae</taxon>
        <taxon>Elysia</taxon>
    </lineage>
</organism>
<evidence type="ECO:0000313" key="2">
    <source>
        <dbReference type="Proteomes" id="UP001283361"/>
    </source>
</evidence>